<keyword evidence="8" id="KW-0547">Nucleotide-binding</keyword>
<evidence type="ECO:0000256" key="10">
    <source>
        <dbReference type="ARBA" id="ARBA00022840"/>
    </source>
</evidence>
<dbReference type="PROSITE" id="PS50109">
    <property type="entry name" value="HIS_KIN"/>
    <property type="match status" value="1"/>
</dbReference>
<keyword evidence="10" id="KW-0067">ATP-binding</keyword>
<evidence type="ECO:0000256" key="7">
    <source>
        <dbReference type="ARBA" id="ARBA00022692"/>
    </source>
</evidence>
<evidence type="ECO:0000256" key="13">
    <source>
        <dbReference type="ARBA" id="ARBA00023136"/>
    </source>
</evidence>
<evidence type="ECO:0000256" key="6">
    <source>
        <dbReference type="ARBA" id="ARBA00022679"/>
    </source>
</evidence>
<dbReference type="Gene3D" id="1.10.287.130">
    <property type="match status" value="1"/>
</dbReference>
<dbReference type="EC" id="2.7.13.3" evidence="3"/>
<dbReference type="Gene3D" id="3.30.565.10">
    <property type="entry name" value="Histidine kinase-like ATPase, C-terminal domain"/>
    <property type="match status" value="1"/>
</dbReference>
<evidence type="ECO:0000256" key="2">
    <source>
        <dbReference type="ARBA" id="ARBA00004651"/>
    </source>
</evidence>
<evidence type="ECO:0000256" key="1">
    <source>
        <dbReference type="ARBA" id="ARBA00000085"/>
    </source>
</evidence>
<dbReference type="CDD" id="cd00075">
    <property type="entry name" value="HATPase"/>
    <property type="match status" value="1"/>
</dbReference>
<keyword evidence="9 15" id="KW-0418">Kinase</keyword>
<dbReference type="Pfam" id="PF02518">
    <property type="entry name" value="HATPase_c"/>
    <property type="match status" value="1"/>
</dbReference>
<dbReference type="PANTHER" id="PTHR45528">
    <property type="entry name" value="SENSOR HISTIDINE KINASE CPXA"/>
    <property type="match status" value="1"/>
</dbReference>
<comment type="caution">
    <text evidence="15">The sequence shown here is derived from an EMBL/GenBank/DDBJ whole genome shotgun (WGS) entry which is preliminary data.</text>
</comment>
<dbReference type="InterPro" id="IPR003661">
    <property type="entry name" value="HisK_dim/P_dom"/>
</dbReference>
<dbReference type="CDD" id="cd00082">
    <property type="entry name" value="HisKA"/>
    <property type="match status" value="1"/>
</dbReference>
<dbReference type="SUPFAM" id="SSF55874">
    <property type="entry name" value="ATPase domain of HSP90 chaperone/DNA topoisomerase II/histidine kinase"/>
    <property type="match status" value="1"/>
</dbReference>
<evidence type="ECO:0000313" key="16">
    <source>
        <dbReference type="Proteomes" id="UP000681027"/>
    </source>
</evidence>
<evidence type="ECO:0000256" key="8">
    <source>
        <dbReference type="ARBA" id="ARBA00022741"/>
    </source>
</evidence>
<keyword evidence="16" id="KW-1185">Reference proteome</keyword>
<evidence type="ECO:0000256" key="5">
    <source>
        <dbReference type="ARBA" id="ARBA00022553"/>
    </source>
</evidence>
<dbReference type="InterPro" id="IPR003594">
    <property type="entry name" value="HATPase_dom"/>
</dbReference>
<keyword evidence="7" id="KW-0812">Transmembrane</keyword>
<feature type="domain" description="Histidine kinase" evidence="14">
    <location>
        <begin position="87"/>
        <end position="281"/>
    </location>
</feature>
<dbReference type="InterPro" id="IPR036890">
    <property type="entry name" value="HATPase_C_sf"/>
</dbReference>
<evidence type="ECO:0000313" key="15">
    <source>
        <dbReference type="EMBL" id="MBS4191251.1"/>
    </source>
</evidence>
<dbReference type="SUPFAM" id="SSF47384">
    <property type="entry name" value="Homodimeric domain of signal transducing histidine kinase"/>
    <property type="match status" value="1"/>
</dbReference>
<keyword evidence="4" id="KW-1003">Cell membrane</keyword>
<dbReference type="PANTHER" id="PTHR45528:SF1">
    <property type="entry name" value="SENSOR HISTIDINE KINASE CPXA"/>
    <property type="match status" value="1"/>
</dbReference>
<keyword evidence="12" id="KW-0902">Two-component regulatory system</keyword>
<reference evidence="15 16" key="1">
    <citation type="submission" date="2021-05" db="EMBL/GenBank/DDBJ databases">
        <title>Novel Bacillus species.</title>
        <authorList>
            <person name="Liu G."/>
        </authorList>
    </citation>
    <scope>NUCLEOTIDE SEQUENCE [LARGE SCALE GENOMIC DNA]</scope>
    <source>
        <strain evidence="15 16">FJAT-49705</strain>
    </source>
</reference>
<evidence type="ECO:0000256" key="4">
    <source>
        <dbReference type="ARBA" id="ARBA00022475"/>
    </source>
</evidence>
<keyword evidence="11" id="KW-1133">Transmembrane helix</keyword>
<dbReference type="InterPro" id="IPR005467">
    <property type="entry name" value="His_kinase_dom"/>
</dbReference>
<comment type="catalytic activity">
    <reaction evidence="1">
        <text>ATP + protein L-histidine = ADP + protein N-phospho-L-histidine.</text>
        <dbReference type="EC" id="2.7.13.3"/>
    </reaction>
</comment>
<sequence>MFVVLILSLVTVFLLSRLFALKKEVKKINKQLQFYNNRKTNKKIDMALIDKDIENLGLEINKLIELYVTENRMRVRFEDEHKQAVANMSHDLRTPLTSILGYIQMAEADDVTDEEKNELLSIASNRAKRLETLLKEFFELSIIESTDHHLKSERINLRDVAIDVLMTFYDRLNEKNMETTIHMPEHDVFIFSDESAVTRVIENLMSNVITHSDGNIIISLEEKDLRVRLIVKNDAHSLTEKDVNHMFDRFYMSDQSRSGKSSGLGLSIVKRLMEKMNGKITGHLKDEQLSIVCEWKAAE</sequence>
<dbReference type="SMART" id="SM00388">
    <property type="entry name" value="HisKA"/>
    <property type="match status" value="1"/>
</dbReference>
<dbReference type="Proteomes" id="UP000681027">
    <property type="component" value="Unassembled WGS sequence"/>
</dbReference>
<evidence type="ECO:0000259" key="14">
    <source>
        <dbReference type="PROSITE" id="PS50109"/>
    </source>
</evidence>
<organism evidence="15 16">
    <name type="scientific">Cytobacillus citreus</name>
    <dbReference type="NCBI Taxonomy" id="2833586"/>
    <lineage>
        <taxon>Bacteria</taxon>
        <taxon>Bacillati</taxon>
        <taxon>Bacillota</taxon>
        <taxon>Bacilli</taxon>
        <taxon>Bacillales</taxon>
        <taxon>Bacillaceae</taxon>
        <taxon>Cytobacillus</taxon>
    </lineage>
</organism>
<keyword evidence="6" id="KW-0808">Transferase</keyword>
<evidence type="ECO:0000256" key="3">
    <source>
        <dbReference type="ARBA" id="ARBA00012438"/>
    </source>
</evidence>
<dbReference type="GO" id="GO:0016301">
    <property type="term" value="F:kinase activity"/>
    <property type="evidence" value="ECO:0007669"/>
    <property type="project" value="UniProtKB-KW"/>
</dbReference>
<dbReference type="Pfam" id="PF00512">
    <property type="entry name" value="HisKA"/>
    <property type="match status" value="1"/>
</dbReference>
<evidence type="ECO:0000256" key="11">
    <source>
        <dbReference type="ARBA" id="ARBA00022989"/>
    </source>
</evidence>
<name>A0ABS5NTT4_9BACI</name>
<accession>A0ABS5NTT4</accession>
<dbReference type="InterPro" id="IPR008358">
    <property type="entry name" value="Sig_transdc_His_kin/Pase_MprB"/>
</dbReference>
<keyword evidence="13" id="KW-0472">Membrane</keyword>
<dbReference type="InterPro" id="IPR036097">
    <property type="entry name" value="HisK_dim/P_sf"/>
</dbReference>
<keyword evidence="5" id="KW-0597">Phosphoprotein</keyword>
<dbReference type="SMART" id="SM00387">
    <property type="entry name" value="HATPase_c"/>
    <property type="match status" value="1"/>
</dbReference>
<protein>
    <recommendedName>
        <fullName evidence="3">histidine kinase</fullName>
        <ecNumber evidence="3">2.7.13.3</ecNumber>
    </recommendedName>
</protein>
<gene>
    <name evidence="15" type="ORF">KHA94_13765</name>
</gene>
<dbReference type="InterPro" id="IPR050398">
    <property type="entry name" value="HssS/ArlS-like"/>
</dbReference>
<dbReference type="EMBL" id="JAGYPM010000003">
    <property type="protein sequence ID" value="MBS4191251.1"/>
    <property type="molecule type" value="Genomic_DNA"/>
</dbReference>
<dbReference type="RefSeq" id="WP_213102703.1">
    <property type="nucleotide sequence ID" value="NZ_JAGYPM010000003.1"/>
</dbReference>
<dbReference type="PRINTS" id="PR01780">
    <property type="entry name" value="LANTIREGPROT"/>
</dbReference>
<evidence type="ECO:0000256" key="12">
    <source>
        <dbReference type="ARBA" id="ARBA00023012"/>
    </source>
</evidence>
<proteinExistence type="predicted"/>
<comment type="subcellular location">
    <subcellularLocation>
        <location evidence="2">Cell membrane</location>
        <topology evidence="2">Multi-pass membrane protein</topology>
    </subcellularLocation>
</comment>
<evidence type="ECO:0000256" key="9">
    <source>
        <dbReference type="ARBA" id="ARBA00022777"/>
    </source>
</evidence>